<dbReference type="STRING" id="695850.A0A067BWB8"/>
<evidence type="ECO:0000256" key="1">
    <source>
        <dbReference type="SAM" id="SignalP"/>
    </source>
</evidence>
<dbReference type="Proteomes" id="UP000030745">
    <property type="component" value="Unassembled WGS sequence"/>
</dbReference>
<evidence type="ECO:0000313" key="2">
    <source>
        <dbReference type="EMBL" id="KDO18581.1"/>
    </source>
</evidence>
<protein>
    <submittedName>
        <fullName evidence="2">Uncharacterized protein</fullName>
    </submittedName>
</protein>
<dbReference type="RefSeq" id="XP_012210714.1">
    <property type="nucleotide sequence ID" value="XM_012355324.1"/>
</dbReference>
<feature type="signal peptide" evidence="1">
    <location>
        <begin position="1"/>
        <end position="22"/>
    </location>
</feature>
<dbReference type="AlphaFoldDB" id="A0A067BWB8"/>
<sequence>MASLHPHVHAMLFLVQTTTVMARHQPLVVKWVSVDGAHGPSSNLCAHFCVTLPHGASTVALCALCRCKSTFEWQLVALGDAFSPSLTLLQSLRTLVQAKLALTYTLRIQYATAEHKYVEYARRLEKHLQAQYETLAIERMPTLPASATQPGVRILLQSSSDPAILLFQQSLHDPAPLPALRQIQEKLRDAIETRGWYMPLRSSPIKHKTASLPPETAVSTSLLFVDAETSKPISNVQISYEALAGSVLQYKPPIATQLPVSIAIRLQQKAHFVQERRREQAQHALAMALVERVVQVAMTRAVQHHVQILRKDRQLMAAVMLLRRVMRRRVWKIQQAILVKVQQWKREAVQLPPHRIVRQYNITSPRLTLSSSEKELLLQGLANSGLEHDALATPTRRPLVEEDWVQDWRIIAEQLQRKERANHSSSCGLWPLPPVRLQPETMHIFRATHPAYEASTVQCTLYPFRTPRPLVVRQATAALLRGAYSVHVLSKLPTRGITSKYVPLQVETDGKETPLVMLPVERHPAPVRCRVVCIDTGHLVDRVSVDLSDASGPVARLAPSGRLALGPYMARASVPGYLEDAHPVYIPLTASPGTLTILPLFLCPHVRFPDELWIVLQTSTLNVLVLHVDATDDCGVVQASSYLREVGPWCECKLLQNAPDEAQVLRIRTTPKMRLDVHVYWRKQMDTDSVVHASVRMYGIHGLVQHHAKVIDSFHALAPTGWHVCTLASPN</sequence>
<dbReference type="VEuPathDB" id="FungiDB:SPRG_15963"/>
<organism evidence="2 3">
    <name type="scientific">Saprolegnia parasitica (strain CBS 223.65)</name>
    <dbReference type="NCBI Taxonomy" id="695850"/>
    <lineage>
        <taxon>Eukaryota</taxon>
        <taxon>Sar</taxon>
        <taxon>Stramenopiles</taxon>
        <taxon>Oomycota</taxon>
        <taxon>Saprolegniomycetes</taxon>
        <taxon>Saprolegniales</taxon>
        <taxon>Saprolegniaceae</taxon>
        <taxon>Saprolegnia</taxon>
    </lineage>
</organism>
<dbReference type="OrthoDB" id="78551at2759"/>
<accession>A0A067BWB8</accession>
<evidence type="ECO:0000313" key="3">
    <source>
        <dbReference type="Proteomes" id="UP000030745"/>
    </source>
</evidence>
<dbReference type="GeneID" id="24137633"/>
<name>A0A067BWB8_SAPPC</name>
<keyword evidence="1" id="KW-0732">Signal</keyword>
<gene>
    <name evidence="2" type="ORF">SPRG_15963</name>
</gene>
<feature type="chain" id="PRO_5001633780" evidence="1">
    <location>
        <begin position="23"/>
        <end position="731"/>
    </location>
</feature>
<dbReference type="EMBL" id="KK583417">
    <property type="protein sequence ID" value="KDO18581.1"/>
    <property type="molecule type" value="Genomic_DNA"/>
</dbReference>
<proteinExistence type="predicted"/>
<keyword evidence="3" id="KW-1185">Reference proteome</keyword>
<dbReference type="KEGG" id="spar:SPRG_15963"/>
<reference evidence="2 3" key="1">
    <citation type="journal article" date="2013" name="PLoS Genet.">
        <title>Distinctive expansion of potential virulence genes in the genome of the oomycete fish pathogen Saprolegnia parasitica.</title>
        <authorList>
            <person name="Jiang R.H."/>
            <person name="de Bruijn I."/>
            <person name="Haas B.J."/>
            <person name="Belmonte R."/>
            <person name="Lobach L."/>
            <person name="Christie J."/>
            <person name="van den Ackerveken G."/>
            <person name="Bottin A."/>
            <person name="Bulone V."/>
            <person name="Diaz-Moreno S.M."/>
            <person name="Dumas B."/>
            <person name="Fan L."/>
            <person name="Gaulin E."/>
            <person name="Govers F."/>
            <person name="Grenville-Briggs L.J."/>
            <person name="Horner N.R."/>
            <person name="Levin J.Z."/>
            <person name="Mammella M."/>
            <person name="Meijer H.J."/>
            <person name="Morris P."/>
            <person name="Nusbaum C."/>
            <person name="Oome S."/>
            <person name="Phillips A.J."/>
            <person name="van Rooyen D."/>
            <person name="Rzeszutek E."/>
            <person name="Saraiva M."/>
            <person name="Secombes C.J."/>
            <person name="Seidl M.F."/>
            <person name="Snel B."/>
            <person name="Stassen J.H."/>
            <person name="Sykes S."/>
            <person name="Tripathy S."/>
            <person name="van den Berg H."/>
            <person name="Vega-Arreguin J.C."/>
            <person name="Wawra S."/>
            <person name="Young S.K."/>
            <person name="Zeng Q."/>
            <person name="Dieguez-Uribeondo J."/>
            <person name="Russ C."/>
            <person name="Tyler B.M."/>
            <person name="van West P."/>
        </authorList>
    </citation>
    <scope>NUCLEOTIDE SEQUENCE [LARGE SCALE GENOMIC DNA]</scope>
    <source>
        <strain evidence="2 3">CBS 223.65</strain>
    </source>
</reference>